<sequence>MKFFSLRDAFPSAVSAEDLDQFFADDRLWALCDQMPDGLIVVNNTGLIAYMNTAAESMNEVSRKMAVGQPLRNLLSQSQIIYDALMDDVIQGLRISREVFDADDRSYTLITRVLGSPNDNGRYFLIIIQNNAGRVSTSQKTSKLLGRGMISGLKKDDAGDLEIPFVTCPDTSRLLEQGLRAMALGSRLLLLGESGVGKSQLAVYLHKASSQGEGRPFVHINCGAIPDTLFESEMFGYERGSFTGASTRGKKGLIEAADGGTLFLDEVGEIPLQSQAKILQVLEEGVVQRVGATAPRHLRMQVIAATNCDLRAAVRAGAFRRDLYYRLNVITLVVPPLRQRKNLLALLIDHFLREVNARRPVPLCLDEGCRNRLLSYSFPGNIRELQNIIEYLSVMCEEVASADSLPEHLIDLDGPLDEFDVCPCPPSGPKPAAASFGEGFDLRQAVRAYEKELIDSAILQAGSKRGAAKLLNVDIATIVRKSNADGS</sequence>
<keyword evidence="5" id="KW-0804">Transcription</keyword>
<dbReference type="InterPro" id="IPR013767">
    <property type="entry name" value="PAS_fold"/>
</dbReference>
<dbReference type="Proteomes" id="UP000541136">
    <property type="component" value="Unassembled WGS sequence"/>
</dbReference>
<dbReference type="GO" id="GO:0005524">
    <property type="term" value="F:ATP binding"/>
    <property type="evidence" value="ECO:0007669"/>
    <property type="project" value="UniProtKB-KW"/>
</dbReference>
<evidence type="ECO:0000256" key="2">
    <source>
        <dbReference type="ARBA" id="ARBA00022840"/>
    </source>
</evidence>
<dbReference type="FunFam" id="3.40.50.300:FF:000006">
    <property type="entry name" value="DNA-binding transcriptional regulator NtrC"/>
    <property type="match status" value="1"/>
</dbReference>
<dbReference type="CDD" id="cd00009">
    <property type="entry name" value="AAA"/>
    <property type="match status" value="1"/>
</dbReference>
<dbReference type="InterPro" id="IPR027417">
    <property type="entry name" value="P-loop_NTPase"/>
</dbReference>
<dbReference type="RefSeq" id="WP_043683562.1">
    <property type="nucleotide sequence ID" value="NZ_JACHIB010000005.1"/>
</dbReference>
<dbReference type="SUPFAM" id="SSF52540">
    <property type="entry name" value="P-loop containing nucleoside triphosphate hydrolases"/>
    <property type="match status" value="1"/>
</dbReference>
<dbReference type="Gene3D" id="1.10.8.60">
    <property type="match status" value="1"/>
</dbReference>
<dbReference type="Gene3D" id="3.30.450.20">
    <property type="entry name" value="PAS domain"/>
    <property type="match status" value="1"/>
</dbReference>
<dbReference type="Pfam" id="PF25601">
    <property type="entry name" value="AAA_lid_14"/>
    <property type="match status" value="1"/>
</dbReference>
<dbReference type="PROSITE" id="PS50045">
    <property type="entry name" value="SIGMA54_INTERACT_4"/>
    <property type="match status" value="1"/>
</dbReference>
<dbReference type="InterPro" id="IPR035965">
    <property type="entry name" value="PAS-like_dom_sf"/>
</dbReference>
<keyword evidence="4" id="KW-0238">DNA-binding</keyword>
<proteinExistence type="predicted"/>
<evidence type="ECO:0000313" key="8">
    <source>
        <dbReference type="Proteomes" id="UP000541136"/>
    </source>
</evidence>
<dbReference type="PROSITE" id="PS00675">
    <property type="entry name" value="SIGMA54_INTERACT_1"/>
    <property type="match status" value="1"/>
</dbReference>
<dbReference type="EMBL" id="JACHIB010000005">
    <property type="protein sequence ID" value="MBB6083122.1"/>
    <property type="molecule type" value="Genomic_DNA"/>
</dbReference>
<dbReference type="CDD" id="cd00130">
    <property type="entry name" value="PAS"/>
    <property type="match status" value="1"/>
</dbReference>
<name>A0A7W9WLC2_CASDE</name>
<evidence type="ECO:0000256" key="3">
    <source>
        <dbReference type="ARBA" id="ARBA00023015"/>
    </source>
</evidence>
<dbReference type="InterPro" id="IPR025943">
    <property type="entry name" value="Sigma_54_int_dom_ATP-bd_2"/>
</dbReference>
<reference evidence="7 8" key="1">
    <citation type="submission" date="2020-08" db="EMBL/GenBank/DDBJ databases">
        <title>Genomic Encyclopedia of Type Strains, Phase IV (KMG-IV): sequencing the most valuable type-strain genomes for metagenomic binning, comparative biology and taxonomic classification.</title>
        <authorList>
            <person name="Goeker M."/>
        </authorList>
    </citation>
    <scope>NUCLEOTIDE SEQUENCE [LARGE SCALE GENOMIC DNA]</scope>
    <source>
        <strain evidence="7 8">DSM 12141</strain>
    </source>
</reference>
<comment type="caution">
    <text evidence="7">The sequence shown here is derived from an EMBL/GenBank/DDBJ whole genome shotgun (WGS) entry which is preliminary data.</text>
</comment>
<dbReference type="InterPro" id="IPR025944">
    <property type="entry name" value="Sigma_54_int_dom_CS"/>
</dbReference>
<dbReference type="Gene3D" id="1.10.10.60">
    <property type="entry name" value="Homeodomain-like"/>
    <property type="match status" value="1"/>
</dbReference>
<dbReference type="InterPro" id="IPR002078">
    <property type="entry name" value="Sigma_54_int"/>
</dbReference>
<evidence type="ECO:0000256" key="5">
    <source>
        <dbReference type="ARBA" id="ARBA00023163"/>
    </source>
</evidence>
<dbReference type="Pfam" id="PF00158">
    <property type="entry name" value="Sigma54_activat"/>
    <property type="match status" value="1"/>
</dbReference>
<dbReference type="PANTHER" id="PTHR32071:SF57">
    <property type="entry name" value="C4-DICARBOXYLATE TRANSPORT TRANSCRIPTIONAL REGULATORY PROTEIN DCTD"/>
    <property type="match status" value="1"/>
</dbReference>
<evidence type="ECO:0000256" key="1">
    <source>
        <dbReference type="ARBA" id="ARBA00022741"/>
    </source>
</evidence>
<evidence type="ECO:0000259" key="6">
    <source>
        <dbReference type="PROSITE" id="PS50045"/>
    </source>
</evidence>
<organism evidence="7 8">
    <name type="scientific">Castellaniella defragrans</name>
    <name type="common">Alcaligenes defragrans</name>
    <dbReference type="NCBI Taxonomy" id="75697"/>
    <lineage>
        <taxon>Bacteria</taxon>
        <taxon>Pseudomonadati</taxon>
        <taxon>Pseudomonadota</taxon>
        <taxon>Betaproteobacteria</taxon>
        <taxon>Burkholderiales</taxon>
        <taxon>Alcaligenaceae</taxon>
        <taxon>Castellaniella</taxon>
    </lineage>
</organism>
<keyword evidence="3" id="KW-0805">Transcription regulation</keyword>
<dbReference type="Gene3D" id="3.40.50.300">
    <property type="entry name" value="P-loop containing nucleotide triphosphate hydrolases"/>
    <property type="match status" value="1"/>
</dbReference>
<keyword evidence="1" id="KW-0547">Nucleotide-binding</keyword>
<dbReference type="SUPFAM" id="SSF55785">
    <property type="entry name" value="PYP-like sensor domain (PAS domain)"/>
    <property type="match status" value="1"/>
</dbReference>
<gene>
    <name evidence="7" type="ORF">HNR28_001157</name>
</gene>
<dbReference type="PROSITE" id="PS00676">
    <property type="entry name" value="SIGMA54_INTERACT_2"/>
    <property type="match status" value="1"/>
</dbReference>
<accession>A0A7W9WLC2</accession>
<dbReference type="Pfam" id="PF00989">
    <property type="entry name" value="PAS"/>
    <property type="match status" value="1"/>
</dbReference>
<dbReference type="InterPro" id="IPR003593">
    <property type="entry name" value="AAA+_ATPase"/>
</dbReference>
<evidence type="ECO:0000256" key="4">
    <source>
        <dbReference type="ARBA" id="ARBA00023125"/>
    </source>
</evidence>
<dbReference type="InterPro" id="IPR025662">
    <property type="entry name" value="Sigma_54_int_dom_ATP-bd_1"/>
</dbReference>
<dbReference type="GO" id="GO:0006355">
    <property type="term" value="P:regulation of DNA-templated transcription"/>
    <property type="evidence" value="ECO:0007669"/>
    <property type="project" value="InterPro"/>
</dbReference>
<dbReference type="PANTHER" id="PTHR32071">
    <property type="entry name" value="TRANSCRIPTIONAL REGULATORY PROTEIN"/>
    <property type="match status" value="1"/>
</dbReference>
<feature type="domain" description="Sigma-54 factor interaction" evidence="6">
    <location>
        <begin position="169"/>
        <end position="394"/>
    </location>
</feature>
<protein>
    <submittedName>
        <fullName evidence="7">Transcriptional regulator with PAS, ATPase and Fis domain</fullName>
    </submittedName>
</protein>
<dbReference type="SMART" id="SM00091">
    <property type="entry name" value="PAS"/>
    <property type="match status" value="1"/>
</dbReference>
<dbReference type="InterPro" id="IPR058031">
    <property type="entry name" value="AAA_lid_NorR"/>
</dbReference>
<keyword evidence="2" id="KW-0067">ATP-binding</keyword>
<dbReference type="AlphaFoldDB" id="A0A7W9WLC2"/>
<dbReference type="InterPro" id="IPR000014">
    <property type="entry name" value="PAS"/>
</dbReference>
<dbReference type="SMART" id="SM00382">
    <property type="entry name" value="AAA"/>
    <property type="match status" value="1"/>
</dbReference>
<dbReference type="PROSITE" id="PS00688">
    <property type="entry name" value="SIGMA54_INTERACT_3"/>
    <property type="match status" value="1"/>
</dbReference>
<evidence type="ECO:0000313" key="7">
    <source>
        <dbReference type="EMBL" id="MBB6083122.1"/>
    </source>
</evidence>
<dbReference type="GO" id="GO:0003677">
    <property type="term" value="F:DNA binding"/>
    <property type="evidence" value="ECO:0007669"/>
    <property type="project" value="UniProtKB-KW"/>
</dbReference>